<keyword evidence="1" id="KW-0812">Transmembrane</keyword>
<dbReference type="RefSeq" id="WP_376920863.1">
    <property type="nucleotide sequence ID" value="NZ_JBHRSW010000029.1"/>
</dbReference>
<feature type="transmembrane region" description="Helical" evidence="1">
    <location>
        <begin position="216"/>
        <end position="241"/>
    </location>
</feature>
<evidence type="ECO:0000256" key="1">
    <source>
        <dbReference type="SAM" id="Phobius"/>
    </source>
</evidence>
<reference evidence="3" key="1">
    <citation type="journal article" date="2019" name="Int. J. Syst. Evol. Microbiol.">
        <title>The Global Catalogue of Microorganisms (GCM) 10K type strain sequencing project: providing services to taxonomists for standard genome sequencing and annotation.</title>
        <authorList>
            <consortium name="The Broad Institute Genomics Platform"/>
            <consortium name="The Broad Institute Genome Sequencing Center for Infectious Disease"/>
            <person name="Wu L."/>
            <person name="Ma J."/>
        </authorList>
    </citation>
    <scope>NUCLEOTIDE SEQUENCE [LARGE SCALE GENOMIC DNA]</scope>
    <source>
        <strain evidence="3">KCTC 52473</strain>
    </source>
</reference>
<feature type="transmembrane region" description="Helical" evidence="1">
    <location>
        <begin position="57"/>
        <end position="79"/>
    </location>
</feature>
<sequence>MKYKSTSDPEQFKQRQYDFKFVVVLFVVLLILVKLTLSFPMTGSYGGVENQWYVSPALFPLILLTALFLCCIALLTNALKYHGYQHFFEPSTWFGNRLEAGVIDRWLIICLLISYVYILIPSADFYLATCVFVLTLTSTFYLKLHSSRIVVSGINLLLTLALIVTKLVTSEQTDLSLFDINTDETLIRYCDTSTAIALLVLVVWQCVNYKKTGSKLLVFSLIAGLIVPLLLVIAFSFLLYVPMPVEYGSVSSFLSWLVYEKLAW</sequence>
<evidence type="ECO:0008006" key="4">
    <source>
        <dbReference type="Google" id="ProtNLM"/>
    </source>
</evidence>
<keyword evidence="1" id="KW-1133">Transmembrane helix</keyword>
<organism evidence="2 3">
    <name type="scientific">Agaribacter flavus</name>
    <dbReference type="NCBI Taxonomy" id="1902781"/>
    <lineage>
        <taxon>Bacteria</taxon>
        <taxon>Pseudomonadati</taxon>
        <taxon>Pseudomonadota</taxon>
        <taxon>Gammaproteobacteria</taxon>
        <taxon>Alteromonadales</taxon>
        <taxon>Alteromonadaceae</taxon>
        <taxon>Agaribacter</taxon>
    </lineage>
</organism>
<name>A0ABV7FW97_9ALTE</name>
<comment type="caution">
    <text evidence="2">The sequence shown here is derived from an EMBL/GenBank/DDBJ whole genome shotgun (WGS) entry which is preliminary data.</text>
</comment>
<evidence type="ECO:0000313" key="2">
    <source>
        <dbReference type="EMBL" id="MFC3122741.1"/>
    </source>
</evidence>
<feature type="transmembrane region" description="Helical" evidence="1">
    <location>
        <begin position="100"/>
        <end position="119"/>
    </location>
</feature>
<keyword evidence="1" id="KW-0472">Membrane</keyword>
<feature type="transmembrane region" description="Helical" evidence="1">
    <location>
        <begin position="186"/>
        <end position="204"/>
    </location>
</feature>
<dbReference type="EMBL" id="JBHRSW010000029">
    <property type="protein sequence ID" value="MFC3122741.1"/>
    <property type="molecule type" value="Genomic_DNA"/>
</dbReference>
<gene>
    <name evidence="2" type="ORF">ACFOHL_14040</name>
</gene>
<keyword evidence="3" id="KW-1185">Reference proteome</keyword>
<accession>A0ABV7FW97</accession>
<feature type="transmembrane region" description="Helical" evidence="1">
    <location>
        <begin position="21"/>
        <end position="37"/>
    </location>
</feature>
<evidence type="ECO:0000313" key="3">
    <source>
        <dbReference type="Proteomes" id="UP001595478"/>
    </source>
</evidence>
<feature type="transmembrane region" description="Helical" evidence="1">
    <location>
        <begin position="149"/>
        <end position="166"/>
    </location>
</feature>
<dbReference type="Proteomes" id="UP001595478">
    <property type="component" value="Unassembled WGS sequence"/>
</dbReference>
<proteinExistence type="predicted"/>
<feature type="transmembrane region" description="Helical" evidence="1">
    <location>
        <begin position="125"/>
        <end position="142"/>
    </location>
</feature>
<protein>
    <recommendedName>
        <fullName evidence="4">Tripartite tricarboxylate transporter TctB family protein</fullName>
    </recommendedName>
</protein>